<reference evidence="2" key="1">
    <citation type="journal article" date="2019" name="Int. J. Syst. Evol. Microbiol.">
        <title>The Global Catalogue of Microorganisms (GCM) 10K type strain sequencing project: providing services to taxonomists for standard genome sequencing and annotation.</title>
        <authorList>
            <consortium name="The Broad Institute Genomics Platform"/>
            <consortium name="The Broad Institute Genome Sequencing Center for Infectious Disease"/>
            <person name="Wu L."/>
            <person name="Ma J."/>
        </authorList>
    </citation>
    <scope>NUCLEOTIDE SEQUENCE [LARGE SCALE GENOMIC DNA]</scope>
    <source>
        <strain evidence="2">CGMCC 4.7132</strain>
    </source>
</reference>
<keyword evidence="2" id="KW-1185">Reference proteome</keyword>
<evidence type="ECO:0000313" key="2">
    <source>
        <dbReference type="Proteomes" id="UP001596004"/>
    </source>
</evidence>
<protein>
    <submittedName>
        <fullName evidence="1">Uncharacterized protein</fullName>
    </submittedName>
</protein>
<name>A0ABV9CF17_9ACTN</name>
<evidence type="ECO:0000313" key="1">
    <source>
        <dbReference type="EMBL" id="MFC4531755.1"/>
    </source>
</evidence>
<dbReference type="Proteomes" id="UP001596004">
    <property type="component" value="Unassembled WGS sequence"/>
</dbReference>
<organism evidence="1 2">
    <name type="scientific">Sphaerisporangium dianthi</name>
    <dbReference type="NCBI Taxonomy" id="1436120"/>
    <lineage>
        <taxon>Bacteria</taxon>
        <taxon>Bacillati</taxon>
        <taxon>Actinomycetota</taxon>
        <taxon>Actinomycetes</taxon>
        <taxon>Streptosporangiales</taxon>
        <taxon>Streptosporangiaceae</taxon>
        <taxon>Sphaerisporangium</taxon>
    </lineage>
</organism>
<dbReference type="RefSeq" id="WP_380840422.1">
    <property type="nucleotide sequence ID" value="NZ_JBHSFP010000007.1"/>
</dbReference>
<accession>A0ABV9CF17</accession>
<dbReference type="EMBL" id="JBHSFP010000007">
    <property type="protein sequence ID" value="MFC4531755.1"/>
    <property type="molecule type" value="Genomic_DNA"/>
</dbReference>
<comment type="caution">
    <text evidence="1">The sequence shown here is derived from an EMBL/GenBank/DDBJ whole genome shotgun (WGS) entry which is preliminary data.</text>
</comment>
<sequence length="48" mass="5316">MTHGQTTGKRSSETQILRDALTLPIRMSIVWSAPRSSDELIFVSTEPA</sequence>
<proteinExistence type="predicted"/>
<gene>
    <name evidence="1" type="ORF">ACFO60_13340</name>
</gene>